<accession>A0A163D964</accession>
<feature type="region of interest" description="Disordered" evidence="1">
    <location>
        <begin position="430"/>
        <end position="461"/>
    </location>
</feature>
<dbReference type="EMBL" id="LQQU01000009">
    <property type="protein sequence ID" value="KZE34171.1"/>
    <property type="molecule type" value="Genomic_DNA"/>
</dbReference>
<dbReference type="OrthoDB" id="9802690at2"/>
<name>A0A163D964_9NEIS</name>
<evidence type="ECO:0000256" key="1">
    <source>
        <dbReference type="SAM" id="MobiDB-lite"/>
    </source>
</evidence>
<dbReference type="AlphaFoldDB" id="A0A163D964"/>
<evidence type="ECO:0008006" key="4">
    <source>
        <dbReference type="Google" id="ProtNLM"/>
    </source>
</evidence>
<dbReference type="RefSeq" id="WP_066610318.1">
    <property type="nucleotide sequence ID" value="NZ_LQQU01000009.1"/>
</dbReference>
<dbReference type="Proteomes" id="UP000076625">
    <property type="component" value="Unassembled WGS sequence"/>
</dbReference>
<proteinExistence type="predicted"/>
<evidence type="ECO:0000313" key="3">
    <source>
        <dbReference type="Proteomes" id="UP000076625"/>
    </source>
</evidence>
<dbReference type="InterPro" id="IPR009279">
    <property type="entry name" value="Portal_Mu"/>
</dbReference>
<evidence type="ECO:0000313" key="2">
    <source>
        <dbReference type="EMBL" id="KZE34171.1"/>
    </source>
</evidence>
<sequence>MAQILDQHGNPIQREVLSEPQTARIGWVTREFAEHPSRGLTPQKLHHILEEAEQGQLAAQADLFADMEEKDAHIFAEMSKRKRAILTLDWRIAPPRNASAAEKKQAEQLQEWLTDLPDWDDVLLDCLDGIGHGFSALEIAWQRLGSDWLPQSLTQRPQRWFQTLPHDGNALRLRDGSVEGAEPWTFGWVIHKHKAKSGYLTRAGLHRVLAWPYLFKNYSVRDLAEFLEIYGLPLRVGKYPAGATNQEKATLLRAVAEIGHNAAGIIPDGMLIEFQNAAQGSEEPFEAMIGWCERSQSKAILGGTLTSQADGKSSTNALGNVHNEVRHDLLVSDARQLAGTLTRDLLYPLVTLNFGQVDPRRRPRLVFDTREPEDLKLYAEALPELVGLGLKVPVKWVREKLAIPEAQADDEVLVAPRPEMDLAERIKDSHAMPPELRPVTKQAQKPTEALPAEPQPKAKEEPKTALAALTREYRAVLVNGDGQVVTPAQHAIDEAEDDPPLALDEAMRKLLQPAIDAFRAGESPDAAADALLAAWPHLDASNLTELLARALFVADVWGRINGNA</sequence>
<gene>
    <name evidence="2" type="ORF">AVW16_06765</name>
</gene>
<dbReference type="STRING" id="1452487.AVW16_06765"/>
<comment type="caution">
    <text evidence="2">The sequence shown here is derived from an EMBL/GenBank/DDBJ whole genome shotgun (WGS) entry which is preliminary data.</text>
</comment>
<reference evidence="3" key="1">
    <citation type="submission" date="2016-01" db="EMBL/GenBank/DDBJ databases">
        <title>Draft genome of Chromobacterium sp. F49.</title>
        <authorList>
            <person name="Hong K.W."/>
        </authorList>
    </citation>
    <scope>NUCLEOTIDE SEQUENCE [LARGE SCALE GENOMIC DNA]</scope>
    <source>
        <strain evidence="3">CN10</strain>
    </source>
</reference>
<keyword evidence="3" id="KW-1185">Reference proteome</keyword>
<protein>
    <recommendedName>
        <fullName evidence="4">Portal protein</fullName>
    </recommendedName>
</protein>
<organism evidence="2 3">
    <name type="scientific">Crenobacter luteus</name>
    <dbReference type="NCBI Taxonomy" id="1452487"/>
    <lineage>
        <taxon>Bacteria</taxon>
        <taxon>Pseudomonadati</taxon>
        <taxon>Pseudomonadota</taxon>
        <taxon>Betaproteobacteria</taxon>
        <taxon>Neisseriales</taxon>
        <taxon>Neisseriaceae</taxon>
        <taxon>Crenobacter</taxon>
    </lineage>
</organism>
<dbReference type="Pfam" id="PF06074">
    <property type="entry name" value="Portal_Mu"/>
    <property type="match status" value="1"/>
</dbReference>